<keyword evidence="1" id="KW-0472">Membrane</keyword>
<sequence length="170" mass="17965">MHALPTFIACSLLIGVLATALADLWAEVQKRVFNVPPPSWPMVGRWVGHMRHRQFRHASIAKAPAIKGEALLGWLTHYLIGVLYAGLLLALCGAEWARSPTLLPALALGLATLLAPFFILQPGMGAGILASKTPNPNRARLRSLAAHAVFGASLFVAALALAAVGLVPQA</sequence>
<dbReference type="Pfam" id="PF11158">
    <property type="entry name" value="DUF2938"/>
    <property type="match status" value="1"/>
</dbReference>
<dbReference type="EMBL" id="JAHTBI010000132">
    <property type="protein sequence ID" value="MBV6290373.1"/>
    <property type="molecule type" value="Genomic_DNA"/>
</dbReference>
<reference evidence="2" key="2">
    <citation type="journal article" date="2023" name="Plant Pathol.">
        <title>Dismantling and reorganizing Pseudomonas marginalis sensu#lato.</title>
        <authorList>
            <person name="Sawada H."/>
            <person name="Fujikawa T."/>
            <person name="Satou M."/>
        </authorList>
    </citation>
    <scope>NUCLEOTIDE SEQUENCE</scope>
    <source>
        <strain evidence="2">MAFF 301350</strain>
    </source>
</reference>
<feature type="transmembrane region" description="Helical" evidence="1">
    <location>
        <begin position="144"/>
        <end position="167"/>
    </location>
</feature>
<evidence type="ECO:0000313" key="2">
    <source>
        <dbReference type="EMBL" id="MBV6290373.1"/>
    </source>
</evidence>
<keyword evidence="3" id="KW-1185">Reference proteome</keyword>
<evidence type="ECO:0000256" key="1">
    <source>
        <dbReference type="SAM" id="Phobius"/>
    </source>
</evidence>
<evidence type="ECO:0000313" key="3">
    <source>
        <dbReference type="Proteomes" id="UP001106592"/>
    </source>
</evidence>
<gene>
    <name evidence="2" type="ORF">KUO17_25695</name>
</gene>
<keyword evidence="1" id="KW-1133">Transmembrane helix</keyword>
<reference evidence="2" key="1">
    <citation type="journal article" date="2022" name="Int. J. Syst. Evol. Microbiol.">
        <title>Pseudomonas aegrilactucae sp. nov. and Pseudomonas morbosilactucae sp. nov., pathogens causing bacterial rot of lettuce in Japan.</title>
        <authorList>
            <person name="Sawada H."/>
            <person name="Fujikawa T."/>
            <person name="Satou M."/>
        </authorList>
    </citation>
    <scope>NUCLEOTIDE SEQUENCE</scope>
    <source>
        <strain evidence="2">MAFF 301350</strain>
    </source>
</reference>
<feature type="transmembrane region" description="Helical" evidence="1">
    <location>
        <begin position="103"/>
        <end position="124"/>
    </location>
</feature>
<name>A0A9Q3AH22_9PSED</name>
<dbReference type="InterPro" id="IPR021329">
    <property type="entry name" value="DUF2938"/>
</dbReference>
<comment type="caution">
    <text evidence="2">The sequence shown here is derived from an EMBL/GenBank/DDBJ whole genome shotgun (WGS) entry which is preliminary data.</text>
</comment>
<keyword evidence="1" id="KW-0812">Transmembrane</keyword>
<feature type="transmembrane region" description="Helical" evidence="1">
    <location>
        <begin position="71"/>
        <end position="91"/>
    </location>
</feature>
<dbReference type="RefSeq" id="WP_217978366.1">
    <property type="nucleotide sequence ID" value="NZ_JAHTBI010000132.1"/>
</dbReference>
<protein>
    <submittedName>
        <fullName evidence="2">DUF2938 domain-containing protein</fullName>
    </submittedName>
</protein>
<organism evidence="2 3">
    <name type="scientific">Pseudomonas aegrilactucae</name>
    <dbReference type="NCBI Taxonomy" id="2854028"/>
    <lineage>
        <taxon>Bacteria</taxon>
        <taxon>Pseudomonadati</taxon>
        <taxon>Pseudomonadota</taxon>
        <taxon>Gammaproteobacteria</taxon>
        <taxon>Pseudomonadales</taxon>
        <taxon>Pseudomonadaceae</taxon>
        <taxon>Pseudomonas</taxon>
    </lineage>
</organism>
<accession>A0A9Q3AH22</accession>
<dbReference type="Proteomes" id="UP001106592">
    <property type="component" value="Unassembled WGS sequence"/>
</dbReference>
<proteinExistence type="predicted"/>
<dbReference type="AlphaFoldDB" id="A0A9Q3AH22"/>